<protein>
    <recommendedName>
        <fullName evidence="5">Pentapeptide repeat protein</fullName>
    </recommendedName>
</protein>
<keyword evidence="4" id="KW-1185">Reference proteome</keyword>
<keyword evidence="2" id="KW-0472">Membrane</keyword>
<evidence type="ECO:0000256" key="1">
    <source>
        <dbReference type="ARBA" id="ARBA00022737"/>
    </source>
</evidence>
<dbReference type="EMBL" id="BOPH01000105">
    <property type="protein sequence ID" value="GIJ72782.1"/>
    <property type="molecule type" value="Genomic_DNA"/>
</dbReference>
<sequence length="286" mass="29639">MTQKPARRLIVAAGIVGVASTVLTALVCCVLVLPPLIVTWGLNDSAAAPLSAVDRLRTENDVRSVLLQALAGLVALAGVAAGAAVTVHQIRVNREGHTIGLFTTAVEQLSSPQVSVRHGGVYTLAFLAGLDSRYAGKIHALLTAFIRQQAPWPPTRPPAEVDHDRSRFHGGLADDVGGAISALADGTMITEGAVSELENVDLRDAQLNEFAIGRVCLIGSNLSKASLVNADLSGASMTNTILRGTNLTGATLSGADLSAADLHGAVLAAVVYDADTQWPPGFHPPR</sequence>
<feature type="transmembrane region" description="Helical" evidence="2">
    <location>
        <begin position="65"/>
        <end position="87"/>
    </location>
</feature>
<evidence type="ECO:0000313" key="4">
    <source>
        <dbReference type="Proteomes" id="UP000635606"/>
    </source>
</evidence>
<keyword evidence="2" id="KW-0812">Transmembrane</keyword>
<evidence type="ECO:0000313" key="3">
    <source>
        <dbReference type="EMBL" id="GIJ72782.1"/>
    </source>
</evidence>
<accession>A0A8J3ZZ94</accession>
<organism evidence="3 4">
    <name type="scientific">Virgisporangium ochraceum</name>
    <dbReference type="NCBI Taxonomy" id="65505"/>
    <lineage>
        <taxon>Bacteria</taxon>
        <taxon>Bacillati</taxon>
        <taxon>Actinomycetota</taxon>
        <taxon>Actinomycetes</taxon>
        <taxon>Micromonosporales</taxon>
        <taxon>Micromonosporaceae</taxon>
        <taxon>Virgisporangium</taxon>
    </lineage>
</organism>
<reference evidence="3" key="1">
    <citation type="submission" date="2021-01" db="EMBL/GenBank/DDBJ databases">
        <title>Whole genome shotgun sequence of Virgisporangium ochraceum NBRC 16418.</title>
        <authorList>
            <person name="Komaki H."/>
            <person name="Tamura T."/>
        </authorList>
    </citation>
    <scope>NUCLEOTIDE SEQUENCE</scope>
    <source>
        <strain evidence="3">NBRC 16418</strain>
    </source>
</reference>
<dbReference type="InterPro" id="IPR001646">
    <property type="entry name" value="5peptide_repeat"/>
</dbReference>
<dbReference type="PANTHER" id="PTHR47485">
    <property type="entry name" value="THYLAKOID LUMENAL 17.4 KDA PROTEIN, CHLOROPLASTIC"/>
    <property type="match status" value="1"/>
</dbReference>
<proteinExistence type="predicted"/>
<dbReference type="Pfam" id="PF00805">
    <property type="entry name" value="Pentapeptide"/>
    <property type="match status" value="1"/>
</dbReference>
<dbReference type="SUPFAM" id="SSF141571">
    <property type="entry name" value="Pentapeptide repeat-like"/>
    <property type="match status" value="1"/>
</dbReference>
<comment type="caution">
    <text evidence="3">The sequence shown here is derived from an EMBL/GenBank/DDBJ whole genome shotgun (WGS) entry which is preliminary data.</text>
</comment>
<evidence type="ECO:0008006" key="5">
    <source>
        <dbReference type="Google" id="ProtNLM"/>
    </source>
</evidence>
<dbReference type="PANTHER" id="PTHR47485:SF1">
    <property type="entry name" value="THYLAKOID LUMENAL 17.4 KDA PROTEIN, CHLOROPLASTIC"/>
    <property type="match status" value="1"/>
</dbReference>
<feature type="transmembrane region" description="Helical" evidence="2">
    <location>
        <begin position="9"/>
        <end position="33"/>
    </location>
</feature>
<name>A0A8J3ZZ94_9ACTN</name>
<dbReference type="RefSeq" id="WP_203932627.1">
    <property type="nucleotide sequence ID" value="NZ_BOPH01000105.1"/>
</dbReference>
<dbReference type="AlphaFoldDB" id="A0A8J3ZZ94"/>
<keyword evidence="2" id="KW-1133">Transmembrane helix</keyword>
<keyword evidence="1" id="KW-0677">Repeat</keyword>
<dbReference type="Proteomes" id="UP000635606">
    <property type="component" value="Unassembled WGS sequence"/>
</dbReference>
<evidence type="ECO:0000256" key="2">
    <source>
        <dbReference type="SAM" id="Phobius"/>
    </source>
</evidence>
<dbReference type="Gene3D" id="2.160.20.80">
    <property type="entry name" value="E3 ubiquitin-protein ligase SopA"/>
    <property type="match status" value="1"/>
</dbReference>
<gene>
    <name evidence="3" type="ORF">Voc01_076990</name>
</gene>